<comment type="caution">
    <text evidence="18">The sequence shown here is derived from an EMBL/GenBank/DDBJ whole genome shotgun (WGS) entry which is preliminary data.</text>
</comment>
<dbReference type="Gene3D" id="2.40.50.140">
    <property type="entry name" value="Nucleic acid-binding proteins"/>
    <property type="match status" value="1"/>
</dbReference>
<dbReference type="SUPFAM" id="SSF52113">
    <property type="entry name" value="BRCT domain"/>
    <property type="match status" value="1"/>
</dbReference>
<dbReference type="Pfam" id="PF00533">
    <property type="entry name" value="BRCT"/>
    <property type="match status" value="1"/>
</dbReference>
<comment type="caution">
    <text evidence="15">Lacks conserved residue(s) required for the propagation of feature annotation.</text>
</comment>
<feature type="domain" description="BRCT" evidence="17">
    <location>
        <begin position="586"/>
        <end position="664"/>
    </location>
</feature>
<dbReference type="SMART" id="SM00532">
    <property type="entry name" value="LIGANc"/>
    <property type="match status" value="1"/>
</dbReference>
<protein>
    <recommendedName>
        <fullName evidence="3 15">DNA ligase</fullName>
        <ecNumber evidence="2 15">6.5.1.2</ecNumber>
    </recommendedName>
    <alternativeName>
        <fullName evidence="15">Polydeoxyribonucleotide synthase [NAD(+)]</fullName>
    </alternativeName>
</protein>
<dbReference type="InterPro" id="IPR003583">
    <property type="entry name" value="Hlx-hairpin-Hlx_DNA-bd_motif"/>
</dbReference>
<dbReference type="Pfam" id="PF22745">
    <property type="entry name" value="Nlig-Ia"/>
    <property type="match status" value="1"/>
</dbReference>
<dbReference type="InterPro" id="IPR041663">
    <property type="entry name" value="DisA/LigA_HHH"/>
</dbReference>
<evidence type="ECO:0000256" key="9">
    <source>
        <dbReference type="ARBA" id="ARBA00022842"/>
    </source>
</evidence>
<keyword evidence="19" id="KW-1185">Reference proteome</keyword>
<dbReference type="PROSITE" id="PS01055">
    <property type="entry name" value="DNA_LIGASE_N1"/>
    <property type="match status" value="1"/>
</dbReference>
<dbReference type="Pfam" id="PF03120">
    <property type="entry name" value="OB_DNA_ligase"/>
    <property type="match status" value="1"/>
</dbReference>
<dbReference type="InterPro" id="IPR033136">
    <property type="entry name" value="DNA_ligase_CS"/>
</dbReference>
<dbReference type="InterPro" id="IPR001679">
    <property type="entry name" value="DNA_ligase"/>
</dbReference>
<dbReference type="SMART" id="SM00292">
    <property type="entry name" value="BRCT"/>
    <property type="match status" value="1"/>
</dbReference>
<gene>
    <name evidence="15" type="primary">ligA</name>
    <name evidence="18" type="ORF">cpu_24210</name>
</gene>
<evidence type="ECO:0000256" key="13">
    <source>
        <dbReference type="ARBA" id="ARBA00034005"/>
    </source>
</evidence>
<dbReference type="FunFam" id="3.30.470.30:FF:000001">
    <property type="entry name" value="DNA ligase"/>
    <property type="match status" value="1"/>
</dbReference>
<feature type="binding site" evidence="15">
    <location>
        <position position="409"/>
    </location>
    <ligand>
        <name>Zn(2+)</name>
        <dbReference type="ChEBI" id="CHEBI:29105"/>
    </ligand>
</feature>
<dbReference type="FunFam" id="1.10.287.610:FF:000002">
    <property type="entry name" value="DNA ligase"/>
    <property type="match status" value="1"/>
</dbReference>
<evidence type="ECO:0000256" key="7">
    <source>
        <dbReference type="ARBA" id="ARBA00022763"/>
    </source>
</evidence>
<feature type="binding site" evidence="15">
    <location>
        <position position="288"/>
    </location>
    <ligand>
        <name>NAD(+)</name>
        <dbReference type="ChEBI" id="CHEBI:57540"/>
    </ligand>
</feature>
<dbReference type="Gene3D" id="1.10.150.20">
    <property type="entry name" value="5' to 3' exonuclease, C-terminal subdomain"/>
    <property type="match status" value="2"/>
</dbReference>
<keyword evidence="11 15" id="KW-0234">DNA repair</keyword>
<keyword evidence="5 15" id="KW-0235">DNA replication</keyword>
<dbReference type="PROSITE" id="PS01056">
    <property type="entry name" value="DNA_LIGASE_N2"/>
    <property type="match status" value="1"/>
</dbReference>
<evidence type="ECO:0000256" key="11">
    <source>
        <dbReference type="ARBA" id="ARBA00023204"/>
    </source>
</evidence>
<evidence type="ECO:0000256" key="2">
    <source>
        <dbReference type="ARBA" id="ARBA00012722"/>
    </source>
</evidence>
<dbReference type="SUPFAM" id="SSF56091">
    <property type="entry name" value="DNA ligase/mRNA capping enzyme, catalytic domain"/>
    <property type="match status" value="1"/>
</dbReference>
<dbReference type="InterPro" id="IPR012340">
    <property type="entry name" value="NA-bd_OB-fold"/>
</dbReference>
<dbReference type="FunFam" id="3.40.50.10190:FF:000054">
    <property type="entry name" value="DNA ligase"/>
    <property type="match status" value="1"/>
</dbReference>
<reference evidence="19" key="1">
    <citation type="submission" date="2016-12" db="EMBL/GenBank/DDBJ databases">
        <title>Draft Genome Sequences od Carboxydothermus pertinax and islandicus, Hydrogenogenic Carboxydotrophic Bacteria.</title>
        <authorList>
            <person name="Fukuyama Y."/>
            <person name="Ohmae K."/>
            <person name="Yoneda Y."/>
            <person name="Yoshida T."/>
            <person name="Sako Y."/>
        </authorList>
    </citation>
    <scope>NUCLEOTIDE SEQUENCE [LARGE SCALE GENOMIC DNA]</scope>
    <source>
        <strain evidence="19">Ug1</strain>
    </source>
</reference>
<dbReference type="PROSITE" id="PS50172">
    <property type="entry name" value="BRCT"/>
    <property type="match status" value="1"/>
</dbReference>
<dbReference type="GO" id="GO:0003911">
    <property type="term" value="F:DNA ligase (NAD+) activity"/>
    <property type="evidence" value="ECO:0007669"/>
    <property type="project" value="UniProtKB-UniRule"/>
</dbReference>
<dbReference type="NCBIfam" id="NF005932">
    <property type="entry name" value="PRK07956.1"/>
    <property type="match status" value="1"/>
</dbReference>
<comment type="function">
    <text evidence="1 15">DNA ligase that catalyzes the formation of phosphodiester linkages between 5'-phosphoryl and 3'-hydroxyl groups in double-stranded DNA using NAD as a coenzyme and as the energy source for the reaction. It is essential for DNA replication and repair of damaged DNA.</text>
</comment>
<accession>A0A1L8CYG3</accession>
<feature type="binding site" evidence="15">
    <location>
        <begin position="34"/>
        <end position="38"/>
    </location>
    <ligand>
        <name>NAD(+)</name>
        <dbReference type="ChEBI" id="CHEBI:57540"/>
    </ligand>
</feature>
<evidence type="ECO:0000256" key="14">
    <source>
        <dbReference type="ARBA" id="ARBA00060881"/>
    </source>
</evidence>
<keyword evidence="9 15" id="KW-0460">Magnesium</keyword>
<dbReference type="Gene3D" id="6.20.10.30">
    <property type="match status" value="1"/>
</dbReference>
<dbReference type="PANTHER" id="PTHR23389:SF9">
    <property type="entry name" value="DNA LIGASE"/>
    <property type="match status" value="1"/>
</dbReference>
<dbReference type="SUPFAM" id="SSF47781">
    <property type="entry name" value="RuvA domain 2-like"/>
    <property type="match status" value="1"/>
</dbReference>
<dbReference type="HAMAP" id="MF_01588">
    <property type="entry name" value="DNA_ligase_A"/>
    <property type="match status" value="1"/>
</dbReference>
<feature type="binding site" evidence="15">
    <location>
        <position position="429"/>
    </location>
    <ligand>
        <name>Zn(2+)</name>
        <dbReference type="ChEBI" id="CHEBI:29105"/>
    </ligand>
</feature>
<evidence type="ECO:0000256" key="8">
    <source>
        <dbReference type="ARBA" id="ARBA00022833"/>
    </source>
</evidence>
<feature type="binding site" evidence="15">
    <location>
        <position position="312"/>
    </location>
    <ligand>
        <name>NAD(+)</name>
        <dbReference type="ChEBI" id="CHEBI:57540"/>
    </ligand>
</feature>
<keyword evidence="7 15" id="KW-0227">DNA damage</keyword>
<feature type="binding site" evidence="15">
    <location>
        <position position="114"/>
    </location>
    <ligand>
        <name>NAD(+)</name>
        <dbReference type="ChEBI" id="CHEBI:57540"/>
    </ligand>
</feature>
<dbReference type="PIRSF" id="PIRSF001604">
    <property type="entry name" value="LigA"/>
    <property type="match status" value="1"/>
</dbReference>
<dbReference type="Pfam" id="PF03119">
    <property type="entry name" value="DNA_ligase_ZBD"/>
    <property type="match status" value="1"/>
</dbReference>
<organism evidence="18 19">
    <name type="scientific">Carboxydothermus pertinax</name>
    <dbReference type="NCBI Taxonomy" id="870242"/>
    <lineage>
        <taxon>Bacteria</taxon>
        <taxon>Bacillati</taxon>
        <taxon>Bacillota</taxon>
        <taxon>Clostridia</taxon>
        <taxon>Thermoanaerobacterales</taxon>
        <taxon>Thermoanaerobacteraceae</taxon>
        <taxon>Carboxydothermus</taxon>
    </lineage>
</organism>
<proteinExistence type="inferred from homology"/>
<keyword evidence="12 15" id="KW-0464">Manganese</keyword>
<evidence type="ECO:0000256" key="5">
    <source>
        <dbReference type="ARBA" id="ARBA00022705"/>
    </source>
</evidence>
<dbReference type="PANTHER" id="PTHR23389">
    <property type="entry name" value="CHROMOSOME TRANSMISSION FIDELITY FACTOR 18"/>
    <property type="match status" value="1"/>
</dbReference>
<evidence type="ECO:0000256" key="6">
    <source>
        <dbReference type="ARBA" id="ARBA00022723"/>
    </source>
</evidence>
<feature type="binding site" evidence="15">
    <location>
        <position position="137"/>
    </location>
    <ligand>
        <name>NAD(+)</name>
        <dbReference type="ChEBI" id="CHEBI:57540"/>
    </ligand>
</feature>
<dbReference type="Pfam" id="PF12826">
    <property type="entry name" value="HHH_2"/>
    <property type="match status" value="1"/>
</dbReference>
<evidence type="ECO:0000256" key="16">
    <source>
        <dbReference type="RuleBase" id="RU000618"/>
    </source>
</evidence>
<evidence type="ECO:0000313" key="18">
    <source>
        <dbReference type="EMBL" id="GAV23911.1"/>
    </source>
</evidence>
<dbReference type="SMART" id="SM00278">
    <property type="entry name" value="HhH1"/>
    <property type="match status" value="3"/>
</dbReference>
<sequence>MDKEAVRKRIEELRALLHYHNYRYYVLDQPEISDAEYDRMLRELISLEQQHPEFITPDSPSQRVGGEVAKEFREVAHLKPMYSLDNAFGPEDLKEFDRRVRSLLPGQEVEYEIELKIDGLAISLVYENGVLVRGATRGNGTTGEDITANVKTIKAIPLKLRNSVPLLEVRGEAYMPKESFARLNEQREERGEPLFANPRNAAAGSLRQLDPKITAERDLSAFMYAIGEVQGYEPKTQAELMDWLLELGFKVNPYREVFNNIEDVINYCQSWHEKRFSLPYVIDGLVIKVNSLAQQVALGFTAKSPRWAIAYKFPAEIAETRLKDIIVRVGRTGVLTPTAIFEPVSLAGTTVTRASLHNEDYIREKDIRIGDIIRVQKAGEIIPEVVEVVKEKRTGAEKEFVMPATCPVCQGKAVRLPGESAWRCTNASCPAQLKEGIVHFASRGAMNIEGLGPAVAELLLEAGLIQNYADLYYLSAEEVARLPRMGKKSAENLINAIEKSKQNSLERLIYGLGIRLVGEKAARDLAVHFKELDKLIAAAEEEIMVIPSVGPKMAASIKAFFVQKENLELIEKLKAAGVNTRYLSEVRDNRLEGLTFVLTGTLSSFTRKEAEELIQSLGGKVSSSVSKKTSYVVVGEDPGSKLAKAKELGIPILSEEEFRKMVMS</sequence>
<dbReference type="GO" id="GO:0006260">
    <property type="term" value="P:DNA replication"/>
    <property type="evidence" value="ECO:0007669"/>
    <property type="project" value="UniProtKB-KW"/>
</dbReference>
<evidence type="ECO:0000256" key="12">
    <source>
        <dbReference type="ARBA" id="ARBA00023211"/>
    </source>
</evidence>
<comment type="similarity">
    <text evidence="14 15">Belongs to the NAD-dependent DNA ligase family. LigA subfamily.</text>
</comment>
<dbReference type="Pfam" id="PF14520">
    <property type="entry name" value="HHH_5"/>
    <property type="match status" value="1"/>
</dbReference>
<dbReference type="Proteomes" id="UP000187485">
    <property type="component" value="Unassembled WGS sequence"/>
</dbReference>
<keyword evidence="6 15" id="KW-0479">Metal-binding</keyword>
<dbReference type="InterPro" id="IPR013839">
    <property type="entry name" value="DNAligase_adenylation"/>
</dbReference>
<dbReference type="EMBL" id="BDJK01000062">
    <property type="protein sequence ID" value="GAV23911.1"/>
    <property type="molecule type" value="Genomic_DNA"/>
</dbReference>
<dbReference type="CDD" id="cd17748">
    <property type="entry name" value="BRCT_DNA_ligase_like"/>
    <property type="match status" value="1"/>
</dbReference>
<dbReference type="NCBIfam" id="TIGR00575">
    <property type="entry name" value="dnlj"/>
    <property type="match status" value="1"/>
</dbReference>
<keyword evidence="10 15" id="KW-0520">NAD</keyword>
<dbReference type="CDD" id="cd00114">
    <property type="entry name" value="LIGANc"/>
    <property type="match status" value="1"/>
</dbReference>
<evidence type="ECO:0000256" key="4">
    <source>
        <dbReference type="ARBA" id="ARBA00022598"/>
    </source>
</evidence>
<feature type="binding site" evidence="15">
    <location>
        <position position="172"/>
    </location>
    <ligand>
        <name>NAD(+)</name>
        <dbReference type="ChEBI" id="CHEBI:57540"/>
    </ligand>
</feature>
<dbReference type="GO" id="GO:0046872">
    <property type="term" value="F:metal ion binding"/>
    <property type="evidence" value="ECO:0007669"/>
    <property type="project" value="UniProtKB-KW"/>
</dbReference>
<feature type="binding site" evidence="15">
    <location>
        <position position="406"/>
    </location>
    <ligand>
        <name>Zn(2+)</name>
        <dbReference type="ChEBI" id="CHEBI:29105"/>
    </ligand>
</feature>
<evidence type="ECO:0000256" key="10">
    <source>
        <dbReference type="ARBA" id="ARBA00023027"/>
    </source>
</evidence>
<comment type="catalytic activity">
    <reaction evidence="13 15 16">
        <text>NAD(+) + (deoxyribonucleotide)n-3'-hydroxyl + 5'-phospho-(deoxyribonucleotide)m = (deoxyribonucleotide)n+m + AMP + beta-nicotinamide D-nucleotide.</text>
        <dbReference type="EC" id="6.5.1.2"/>
    </reaction>
</comment>
<dbReference type="AlphaFoldDB" id="A0A1L8CYG3"/>
<evidence type="ECO:0000256" key="15">
    <source>
        <dbReference type="HAMAP-Rule" id="MF_01588"/>
    </source>
</evidence>
<name>A0A1L8CYG3_9THEO</name>
<dbReference type="SUPFAM" id="SSF50249">
    <property type="entry name" value="Nucleic acid-binding proteins"/>
    <property type="match status" value="1"/>
</dbReference>
<dbReference type="Gene3D" id="3.40.50.10190">
    <property type="entry name" value="BRCT domain"/>
    <property type="match status" value="1"/>
</dbReference>
<dbReference type="Gene3D" id="1.10.287.610">
    <property type="entry name" value="Helix hairpin bin"/>
    <property type="match status" value="1"/>
</dbReference>
<evidence type="ECO:0000259" key="17">
    <source>
        <dbReference type="PROSITE" id="PS50172"/>
    </source>
</evidence>
<dbReference type="InterPro" id="IPR010994">
    <property type="entry name" value="RuvA_2-like"/>
</dbReference>
<dbReference type="STRING" id="870242.cpu_24210"/>
<evidence type="ECO:0000256" key="3">
    <source>
        <dbReference type="ARBA" id="ARBA00013308"/>
    </source>
</evidence>
<dbReference type="InterPro" id="IPR036420">
    <property type="entry name" value="BRCT_dom_sf"/>
</dbReference>
<evidence type="ECO:0000256" key="1">
    <source>
        <dbReference type="ARBA" id="ARBA00004067"/>
    </source>
</evidence>
<dbReference type="InterPro" id="IPR004149">
    <property type="entry name" value="Znf_DNAligase_C4"/>
</dbReference>
<comment type="cofactor">
    <cofactor evidence="15">
        <name>Mg(2+)</name>
        <dbReference type="ChEBI" id="CHEBI:18420"/>
    </cofactor>
    <cofactor evidence="15">
        <name>Mn(2+)</name>
        <dbReference type="ChEBI" id="CHEBI:29035"/>
    </cofactor>
</comment>
<dbReference type="GO" id="GO:0006281">
    <property type="term" value="P:DNA repair"/>
    <property type="evidence" value="ECO:0007669"/>
    <property type="project" value="UniProtKB-KW"/>
</dbReference>
<dbReference type="FunFam" id="2.40.50.140:FF:000012">
    <property type="entry name" value="DNA ligase"/>
    <property type="match status" value="1"/>
</dbReference>
<dbReference type="InterPro" id="IPR018239">
    <property type="entry name" value="DNA_ligase_AS"/>
</dbReference>
<dbReference type="Pfam" id="PF01653">
    <property type="entry name" value="DNA_ligase_aden"/>
    <property type="match status" value="1"/>
</dbReference>
<dbReference type="RefSeq" id="WP_075860307.1">
    <property type="nucleotide sequence ID" value="NZ_BDJK01000062.1"/>
</dbReference>
<feature type="active site" description="N6-AMP-lysine intermediate" evidence="15">
    <location>
        <position position="116"/>
    </location>
</feature>
<dbReference type="GO" id="GO:0003677">
    <property type="term" value="F:DNA binding"/>
    <property type="evidence" value="ECO:0007669"/>
    <property type="project" value="InterPro"/>
</dbReference>
<feature type="binding site" evidence="15">
    <location>
        <begin position="83"/>
        <end position="84"/>
    </location>
    <ligand>
        <name>NAD(+)</name>
        <dbReference type="ChEBI" id="CHEBI:57540"/>
    </ligand>
</feature>
<dbReference type="FunFam" id="1.10.150.20:FF:000006">
    <property type="entry name" value="DNA ligase"/>
    <property type="match status" value="1"/>
</dbReference>
<dbReference type="InterPro" id="IPR001357">
    <property type="entry name" value="BRCT_dom"/>
</dbReference>
<dbReference type="InterPro" id="IPR013840">
    <property type="entry name" value="DNAligase_N"/>
</dbReference>
<keyword evidence="4 15" id="KW-0436">Ligase</keyword>
<dbReference type="FunFam" id="1.10.150.20:FF:000007">
    <property type="entry name" value="DNA ligase"/>
    <property type="match status" value="1"/>
</dbReference>
<dbReference type="Gene3D" id="3.30.470.30">
    <property type="entry name" value="DNA ligase/mRNA capping enzyme"/>
    <property type="match status" value="1"/>
</dbReference>
<dbReference type="OrthoDB" id="9759736at2"/>
<keyword evidence="8 15" id="KW-0862">Zinc</keyword>
<dbReference type="EC" id="6.5.1.2" evidence="2 15"/>
<evidence type="ECO:0000313" key="19">
    <source>
        <dbReference type="Proteomes" id="UP000187485"/>
    </source>
</evidence>
<dbReference type="InterPro" id="IPR004150">
    <property type="entry name" value="NAD_DNA_ligase_OB"/>
</dbReference>